<name>A0A397WAF6_9GLOM</name>
<protein>
    <recommendedName>
        <fullName evidence="4">Cytochrome P450</fullName>
    </recommendedName>
</protein>
<accession>A0A397WAF6</accession>
<dbReference type="SUPFAM" id="SSF48264">
    <property type="entry name" value="Cytochrome P450"/>
    <property type="match status" value="1"/>
</dbReference>
<keyword evidence="1" id="KW-1133">Transmembrane helix</keyword>
<dbReference type="GO" id="GO:0020037">
    <property type="term" value="F:heme binding"/>
    <property type="evidence" value="ECO:0007669"/>
    <property type="project" value="InterPro"/>
</dbReference>
<gene>
    <name evidence="2" type="ORF">C2G38_2026714</name>
</gene>
<dbReference type="GO" id="GO:0004497">
    <property type="term" value="F:monooxygenase activity"/>
    <property type="evidence" value="ECO:0007669"/>
    <property type="project" value="InterPro"/>
</dbReference>
<dbReference type="GO" id="GO:0016705">
    <property type="term" value="F:oxidoreductase activity, acting on paired donors, with incorporation or reduction of molecular oxygen"/>
    <property type="evidence" value="ECO:0007669"/>
    <property type="project" value="InterPro"/>
</dbReference>
<evidence type="ECO:0000313" key="2">
    <source>
        <dbReference type="EMBL" id="RIB30549.1"/>
    </source>
</evidence>
<dbReference type="AlphaFoldDB" id="A0A397WAF6"/>
<dbReference type="Proteomes" id="UP000266673">
    <property type="component" value="Unassembled WGS sequence"/>
</dbReference>
<organism evidence="2 3">
    <name type="scientific">Gigaspora rosea</name>
    <dbReference type="NCBI Taxonomy" id="44941"/>
    <lineage>
        <taxon>Eukaryota</taxon>
        <taxon>Fungi</taxon>
        <taxon>Fungi incertae sedis</taxon>
        <taxon>Mucoromycota</taxon>
        <taxon>Glomeromycotina</taxon>
        <taxon>Glomeromycetes</taxon>
        <taxon>Diversisporales</taxon>
        <taxon>Gigasporaceae</taxon>
        <taxon>Gigaspora</taxon>
    </lineage>
</organism>
<sequence>MEILISAVVILLLYIAYYYYCYFTRPNQLPGPFPLPFIGTLLQIGFDPRKWEEKNLNKSIDIWELYAGPFRVIVPGDAKYVDKIYLSYNDSKFLSKDSKFSKRGIAAYDEIGILNGIIFNNNVHNMETNPAIRH</sequence>
<dbReference type="STRING" id="44941.A0A397WAF6"/>
<dbReference type="Gene3D" id="1.10.630.10">
    <property type="entry name" value="Cytochrome P450"/>
    <property type="match status" value="1"/>
</dbReference>
<keyword evidence="1" id="KW-0472">Membrane</keyword>
<dbReference type="EMBL" id="QKWP01000010">
    <property type="protein sequence ID" value="RIB30549.1"/>
    <property type="molecule type" value="Genomic_DNA"/>
</dbReference>
<comment type="caution">
    <text evidence="2">The sequence shown here is derived from an EMBL/GenBank/DDBJ whole genome shotgun (WGS) entry which is preliminary data.</text>
</comment>
<evidence type="ECO:0000313" key="3">
    <source>
        <dbReference type="Proteomes" id="UP000266673"/>
    </source>
</evidence>
<evidence type="ECO:0008006" key="4">
    <source>
        <dbReference type="Google" id="ProtNLM"/>
    </source>
</evidence>
<proteinExistence type="predicted"/>
<dbReference type="InterPro" id="IPR036396">
    <property type="entry name" value="Cyt_P450_sf"/>
</dbReference>
<keyword evidence="3" id="KW-1185">Reference proteome</keyword>
<keyword evidence="1" id="KW-0812">Transmembrane</keyword>
<dbReference type="OrthoDB" id="1470350at2759"/>
<feature type="transmembrane region" description="Helical" evidence="1">
    <location>
        <begin position="6"/>
        <end position="23"/>
    </location>
</feature>
<reference evidence="2 3" key="1">
    <citation type="submission" date="2018-06" db="EMBL/GenBank/DDBJ databases">
        <title>Comparative genomics reveals the genomic features of Rhizophagus irregularis, R. cerebriforme, R. diaphanum and Gigaspora rosea, and their symbiotic lifestyle signature.</title>
        <authorList>
            <person name="Morin E."/>
            <person name="San Clemente H."/>
            <person name="Chen E.C.H."/>
            <person name="De La Providencia I."/>
            <person name="Hainaut M."/>
            <person name="Kuo A."/>
            <person name="Kohler A."/>
            <person name="Murat C."/>
            <person name="Tang N."/>
            <person name="Roy S."/>
            <person name="Loubradou J."/>
            <person name="Henrissat B."/>
            <person name="Grigoriev I.V."/>
            <person name="Corradi N."/>
            <person name="Roux C."/>
            <person name="Martin F.M."/>
        </authorList>
    </citation>
    <scope>NUCLEOTIDE SEQUENCE [LARGE SCALE GENOMIC DNA]</scope>
    <source>
        <strain evidence="2 3">DAOM 194757</strain>
    </source>
</reference>
<evidence type="ECO:0000256" key="1">
    <source>
        <dbReference type="SAM" id="Phobius"/>
    </source>
</evidence>
<dbReference type="GO" id="GO:0005506">
    <property type="term" value="F:iron ion binding"/>
    <property type="evidence" value="ECO:0007669"/>
    <property type="project" value="InterPro"/>
</dbReference>